<comment type="caution">
    <text evidence="2">The sequence shown here is derived from an EMBL/GenBank/DDBJ whole genome shotgun (WGS) entry which is preliminary data.</text>
</comment>
<reference evidence="2 3" key="1">
    <citation type="submission" date="2017-04" db="EMBL/GenBank/DDBJ databases">
        <title>Draft genome sequence of Tuber borchii Vittad., a whitish edible truffle.</title>
        <authorList>
            <consortium name="DOE Joint Genome Institute"/>
            <person name="Murat C."/>
            <person name="Kuo A."/>
            <person name="Barry K.W."/>
            <person name="Clum A."/>
            <person name="Dockter R.B."/>
            <person name="Fauchery L."/>
            <person name="Iotti M."/>
            <person name="Kohler A."/>
            <person name="Labutti K."/>
            <person name="Lindquist E.A."/>
            <person name="Lipzen A."/>
            <person name="Ohm R.A."/>
            <person name="Wang M."/>
            <person name="Grigoriev I.V."/>
            <person name="Zambonelli A."/>
            <person name="Martin F.M."/>
        </authorList>
    </citation>
    <scope>NUCLEOTIDE SEQUENCE [LARGE SCALE GENOMIC DNA]</scope>
    <source>
        <strain evidence="2 3">Tbo3840</strain>
    </source>
</reference>
<gene>
    <name evidence="2" type="ORF">B9Z19DRAFT_1073188</name>
</gene>
<accession>A0A2T7A642</accession>
<proteinExistence type="predicted"/>
<dbReference type="EMBL" id="NESQ01000016">
    <property type="protein sequence ID" value="PUU83180.1"/>
    <property type="molecule type" value="Genomic_DNA"/>
</dbReference>
<keyword evidence="1" id="KW-0472">Membrane</keyword>
<keyword evidence="1" id="KW-0812">Transmembrane</keyword>
<name>A0A2T7A642_TUBBO</name>
<keyword evidence="1" id="KW-1133">Transmembrane helix</keyword>
<evidence type="ECO:0000313" key="3">
    <source>
        <dbReference type="Proteomes" id="UP000244722"/>
    </source>
</evidence>
<organism evidence="2 3">
    <name type="scientific">Tuber borchii</name>
    <name type="common">White truffle</name>
    <dbReference type="NCBI Taxonomy" id="42251"/>
    <lineage>
        <taxon>Eukaryota</taxon>
        <taxon>Fungi</taxon>
        <taxon>Dikarya</taxon>
        <taxon>Ascomycota</taxon>
        <taxon>Pezizomycotina</taxon>
        <taxon>Pezizomycetes</taxon>
        <taxon>Pezizales</taxon>
        <taxon>Tuberaceae</taxon>
        <taxon>Tuber</taxon>
    </lineage>
</organism>
<dbReference type="Proteomes" id="UP000244722">
    <property type="component" value="Unassembled WGS sequence"/>
</dbReference>
<dbReference type="AlphaFoldDB" id="A0A2T7A642"/>
<keyword evidence="3" id="KW-1185">Reference proteome</keyword>
<evidence type="ECO:0000313" key="2">
    <source>
        <dbReference type="EMBL" id="PUU83180.1"/>
    </source>
</evidence>
<sequence length="56" mass="6416">MVPLKNSFSKQKKLEKTCHYFPLFASDGFLFEFAFGGVATVRVLFLPYFSGTLLYL</sequence>
<protein>
    <submittedName>
        <fullName evidence="2">Uncharacterized protein</fullName>
    </submittedName>
</protein>
<evidence type="ECO:0000256" key="1">
    <source>
        <dbReference type="SAM" id="Phobius"/>
    </source>
</evidence>
<feature type="transmembrane region" description="Helical" evidence="1">
    <location>
        <begin position="20"/>
        <end position="45"/>
    </location>
</feature>